<dbReference type="GO" id="GO:0005664">
    <property type="term" value="C:nuclear origin of replication recognition complex"/>
    <property type="evidence" value="ECO:0007669"/>
    <property type="project" value="UniProtKB-UniRule"/>
</dbReference>
<evidence type="ECO:0000313" key="8">
    <source>
        <dbReference type="EMBL" id="ODQ46740.1"/>
    </source>
</evidence>
<comment type="function">
    <text evidence="5">Component of the origin recognition complex (ORC) that binds origins of replication. DNA-binding is ATP-dependent. ORC is required to assemble the pre-replication complex necessary to initiate DNA replication.</text>
</comment>
<dbReference type="InterPro" id="IPR007220">
    <property type="entry name" value="ORC2"/>
</dbReference>
<comment type="subcellular location">
    <subcellularLocation>
        <location evidence="1 5">Nucleus</location>
    </subcellularLocation>
</comment>
<evidence type="ECO:0000256" key="5">
    <source>
        <dbReference type="RuleBase" id="RU368084"/>
    </source>
</evidence>
<comment type="subunit">
    <text evidence="5">Component of the origin recognition complex (ORC).</text>
</comment>
<dbReference type="InterPro" id="IPR056773">
    <property type="entry name" value="WHD_ORC2"/>
</dbReference>
<feature type="non-terminal residue" evidence="8">
    <location>
        <position position="365"/>
    </location>
</feature>
<organism evidence="8 9">
    <name type="scientific">Pichia membranifaciens NRRL Y-2026</name>
    <dbReference type="NCBI Taxonomy" id="763406"/>
    <lineage>
        <taxon>Eukaryota</taxon>
        <taxon>Fungi</taxon>
        <taxon>Dikarya</taxon>
        <taxon>Ascomycota</taxon>
        <taxon>Saccharomycotina</taxon>
        <taxon>Pichiomycetes</taxon>
        <taxon>Pichiales</taxon>
        <taxon>Pichiaceae</taxon>
        <taxon>Pichia</taxon>
    </lineage>
</organism>
<dbReference type="GeneID" id="30178947"/>
<dbReference type="PANTHER" id="PTHR14052:SF0">
    <property type="entry name" value="ORIGIN RECOGNITION COMPLEX SUBUNIT 2"/>
    <property type="match status" value="1"/>
</dbReference>
<evidence type="ECO:0000313" key="9">
    <source>
        <dbReference type="Proteomes" id="UP000094455"/>
    </source>
</evidence>
<keyword evidence="9" id="KW-1185">Reference proteome</keyword>
<dbReference type="EMBL" id="KV454003">
    <property type="protein sequence ID" value="ODQ46740.1"/>
    <property type="molecule type" value="Genomic_DNA"/>
</dbReference>
<feature type="domain" description="Origin recognition complex subunit 2 RecA-like" evidence="6">
    <location>
        <begin position="57"/>
        <end position="224"/>
    </location>
</feature>
<dbReference type="Pfam" id="PF04084">
    <property type="entry name" value="RecA-like_ORC2"/>
    <property type="match status" value="1"/>
</dbReference>
<protein>
    <recommendedName>
        <fullName evidence="5">Origin recognition complex subunit 2</fullName>
    </recommendedName>
</protein>
<dbReference type="InterPro" id="IPR056772">
    <property type="entry name" value="RecA-like_ORC2"/>
</dbReference>
<reference evidence="8 9" key="1">
    <citation type="journal article" date="2016" name="Proc. Natl. Acad. Sci. U.S.A.">
        <title>Comparative genomics of biotechnologically important yeasts.</title>
        <authorList>
            <person name="Riley R."/>
            <person name="Haridas S."/>
            <person name="Wolfe K.H."/>
            <person name="Lopes M.R."/>
            <person name="Hittinger C.T."/>
            <person name="Goeker M."/>
            <person name="Salamov A.A."/>
            <person name="Wisecaver J.H."/>
            <person name="Long T.M."/>
            <person name="Calvey C.H."/>
            <person name="Aerts A.L."/>
            <person name="Barry K.W."/>
            <person name="Choi C."/>
            <person name="Clum A."/>
            <person name="Coughlan A.Y."/>
            <person name="Deshpande S."/>
            <person name="Douglass A.P."/>
            <person name="Hanson S.J."/>
            <person name="Klenk H.-P."/>
            <person name="LaButti K.M."/>
            <person name="Lapidus A."/>
            <person name="Lindquist E.A."/>
            <person name="Lipzen A.M."/>
            <person name="Meier-Kolthoff J.P."/>
            <person name="Ohm R.A."/>
            <person name="Otillar R.P."/>
            <person name="Pangilinan J.L."/>
            <person name="Peng Y."/>
            <person name="Rokas A."/>
            <person name="Rosa C.A."/>
            <person name="Scheuner C."/>
            <person name="Sibirny A.A."/>
            <person name="Slot J.C."/>
            <person name="Stielow J.B."/>
            <person name="Sun H."/>
            <person name="Kurtzman C.P."/>
            <person name="Blackwell M."/>
            <person name="Grigoriev I.V."/>
            <person name="Jeffries T.W."/>
        </authorList>
    </citation>
    <scope>NUCLEOTIDE SEQUENCE [LARGE SCALE GENOMIC DNA]</scope>
    <source>
        <strain evidence="8 9">NRRL Y-2026</strain>
    </source>
</reference>
<feature type="non-terminal residue" evidence="8">
    <location>
        <position position="1"/>
    </location>
</feature>
<gene>
    <name evidence="8" type="ORF">PICMEDRAFT_22438</name>
</gene>
<keyword evidence="3 5" id="KW-0235">DNA replication</keyword>
<keyword evidence="4 5" id="KW-0539">Nucleus</keyword>
<feature type="domain" description="Origin recognition complex subunit 2 winged-helix" evidence="7">
    <location>
        <begin position="303"/>
        <end position="357"/>
    </location>
</feature>
<dbReference type="AlphaFoldDB" id="A0A1E3NKU5"/>
<name>A0A1E3NKU5_9ASCO</name>
<proteinExistence type="inferred from homology"/>
<comment type="similarity">
    <text evidence="2 5">Belongs to the ORC2 family.</text>
</comment>
<evidence type="ECO:0000259" key="6">
    <source>
        <dbReference type="Pfam" id="PF04084"/>
    </source>
</evidence>
<sequence>SMSKQRNLYHDGFEAYFEQTQTRGRISRSSMTKAPELSYEEFNRYNRFLDLICTDPINSLNELYEFQFSQWLFELREGFNLVFYGIGSKRKLLFSFVQDFLLPLDPHSKCIVVNGYNTEFNLRMLMREIWRVCFHKSLPTARETREACNFTHLEFMKPRNRNKRLYILLHNIDGESLRNDDLQYMLSQLVIIRQVSMICSADNLNTPLFWDASVISNFNFIWHNTSTFHSYSTEVSFKDPLSIGRSDELLGSRGARYVLSSLTGNAKSLYKNLILQQLERIDTYIGNDTKLLDNRGNIKGSLKTCVFLRDFYELCVTEFIISNDISFRTILGEFVEHKMCNLTRDTSGTEVLYISFTINEMEKLL</sequence>
<dbReference type="PANTHER" id="PTHR14052">
    <property type="entry name" value="ORIGIN RECOGNITION COMPLEX SUBUNIT 2"/>
    <property type="match status" value="1"/>
</dbReference>
<dbReference type="GO" id="GO:0003688">
    <property type="term" value="F:DNA replication origin binding"/>
    <property type="evidence" value="ECO:0007669"/>
    <property type="project" value="UniProtKB-UniRule"/>
</dbReference>
<dbReference type="OrthoDB" id="346673at2759"/>
<dbReference type="GO" id="GO:0006260">
    <property type="term" value="P:DNA replication"/>
    <property type="evidence" value="ECO:0007669"/>
    <property type="project" value="UniProtKB-UniRule"/>
</dbReference>
<dbReference type="Proteomes" id="UP000094455">
    <property type="component" value="Unassembled WGS sequence"/>
</dbReference>
<evidence type="ECO:0000256" key="4">
    <source>
        <dbReference type="ARBA" id="ARBA00023242"/>
    </source>
</evidence>
<evidence type="ECO:0000256" key="1">
    <source>
        <dbReference type="ARBA" id="ARBA00004123"/>
    </source>
</evidence>
<dbReference type="STRING" id="763406.A0A1E3NKU5"/>
<evidence type="ECO:0000256" key="3">
    <source>
        <dbReference type="ARBA" id="ARBA00022705"/>
    </source>
</evidence>
<evidence type="ECO:0000259" key="7">
    <source>
        <dbReference type="Pfam" id="PF24882"/>
    </source>
</evidence>
<dbReference type="Pfam" id="PF24882">
    <property type="entry name" value="WHD_ORC2"/>
    <property type="match status" value="1"/>
</dbReference>
<accession>A0A1E3NKU5</accession>
<dbReference type="RefSeq" id="XP_019017853.1">
    <property type="nucleotide sequence ID" value="XM_019162260.1"/>
</dbReference>
<evidence type="ECO:0000256" key="2">
    <source>
        <dbReference type="ARBA" id="ARBA00007421"/>
    </source>
</evidence>